<name>A0A1M5FMZ8_9BACT</name>
<dbReference type="STRING" id="1302690.BUE76_18885"/>
<gene>
    <name evidence="3" type="ORF">SAMN05444008_11466</name>
</gene>
<evidence type="ECO:0000313" key="4">
    <source>
        <dbReference type="Proteomes" id="UP000184368"/>
    </source>
</evidence>
<accession>A0A1M5FMZ8</accession>
<feature type="chain" id="PRO_5012296411" evidence="1">
    <location>
        <begin position="20"/>
        <end position="111"/>
    </location>
</feature>
<sequence>MKRVLLILSVLLITVFNLAAQPKTSGFDAAPILRFYPNPATSIVSFDFQKSYDRGYSIQVYSFLGKKMFEASNISSKSTINLNDFNRGIYIYQLYDKAGKLVESGKFQVSK</sequence>
<dbReference type="Proteomes" id="UP000184368">
    <property type="component" value="Unassembled WGS sequence"/>
</dbReference>
<dbReference type="InterPro" id="IPR026444">
    <property type="entry name" value="Secre_tail"/>
</dbReference>
<dbReference type="OrthoDB" id="667194at2"/>
<organism evidence="3 4">
    <name type="scientific">Cnuella takakiae</name>
    <dbReference type="NCBI Taxonomy" id="1302690"/>
    <lineage>
        <taxon>Bacteria</taxon>
        <taxon>Pseudomonadati</taxon>
        <taxon>Bacteroidota</taxon>
        <taxon>Chitinophagia</taxon>
        <taxon>Chitinophagales</taxon>
        <taxon>Chitinophagaceae</taxon>
        <taxon>Cnuella</taxon>
    </lineage>
</organism>
<protein>
    <submittedName>
        <fullName evidence="3">Por secretion system C-terminal sorting domain-containing protein</fullName>
    </submittedName>
</protein>
<evidence type="ECO:0000256" key="1">
    <source>
        <dbReference type="SAM" id="SignalP"/>
    </source>
</evidence>
<evidence type="ECO:0000313" key="3">
    <source>
        <dbReference type="EMBL" id="SHF92531.1"/>
    </source>
</evidence>
<dbReference type="NCBIfam" id="TIGR04183">
    <property type="entry name" value="Por_Secre_tail"/>
    <property type="match status" value="1"/>
</dbReference>
<feature type="signal peptide" evidence="1">
    <location>
        <begin position="1"/>
        <end position="19"/>
    </location>
</feature>
<dbReference type="Pfam" id="PF18962">
    <property type="entry name" value="Por_Secre_tail"/>
    <property type="match status" value="1"/>
</dbReference>
<keyword evidence="1" id="KW-0732">Signal</keyword>
<dbReference type="EMBL" id="FQUO01000014">
    <property type="protein sequence ID" value="SHF92531.1"/>
    <property type="molecule type" value="Genomic_DNA"/>
</dbReference>
<evidence type="ECO:0000259" key="2">
    <source>
        <dbReference type="Pfam" id="PF18962"/>
    </source>
</evidence>
<proteinExistence type="predicted"/>
<feature type="domain" description="Secretion system C-terminal sorting" evidence="2">
    <location>
        <begin position="36"/>
        <end position="102"/>
    </location>
</feature>
<keyword evidence="4" id="KW-1185">Reference proteome</keyword>
<dbReference type="RefSeq" id="WP_073045634.1">
    <property type="nucleotide sequence ID" value="NZ_FQUO01000014.1"/>
</dbReference>
<reference evidence="3 4" key="1">
    <citation type="submission" date="2016-11" db="EMBL/GenBank/DDBJ databases">
        <authorList>
            <person name="Jaros S."/>
            <person name="Januszkiewicz K."/>
            <person name="Wedrychowicz H."/>
        </authorList>
    </citation>
    <scope>NUCLEOTIDE SEQUENCE [LARGE SCALE GENOMIC DNA]</scope>
    <source>
        <strain evidence="3 4">DSM 26897</strain>
    </source>
</reference>
<dbReference type="AlphaFoldDB" id="A0A1M5FMZ8"/>